<dbReference type="PANTHER" id="PTHR30024:SF42">
    <property type="entry name" value="ALIPHATIC SULFONATES-BINDING PROTEIN-RELATED"/>
    <property type="match status" value="1"/>
</dbReference>
<sequence length="319" mass="33496">MFNLTRRAFSIGLLAAAALPASLGTTCFGAAAQELKAFNIGYQKTGLPVIARQQQIIEKALADKGVAVKWVEFTAGPPLVEALSVGAIDVGWTGDAPPIFGQSAGANIVYAAALPSNGDGEAIFVKPASPIRSLADLKGKRIGVGKGTSAHNLLVAALEKTGISFDQVTPVYLSPADAAAAFASDQIDAWAVWDPFFAIAETRYQPRVLARSSDVLKVLANKDFAKAHPDFVSTTIAALGEAAKWADQNRDKVAEALHEVTGVPLDAQTIAANRSKFGIYPITDEIVAGQQATANRFFKLGLIPKAVRISDAVWTAPGN</sequence>
<evidence type="ECO:0000256" key="2">
    <source>
        <dbReference type="ARBA" id="ARBA00010742"/>
    </source>
</evidence>
<evidence type="ECO:0000256" key="5">
    <source>
        <dbReference type="SAM" id="SignalP"/>
    </source>
</evidence>
<evidence type="ECO:0000256" key="4">
    <source>
        <dbReference type="ARBA" id="ARBA00022729"/>
    </source>
</evidence>
<dbReference type="Pfam" id="PF09084">
    <property type="entry name" value="NMT1"/>
    <property type="match status" value="1"/>
</dbReference>
<evidence type="ECO:0000313" key="7">
    <source>
        <dbReference type="EMBL" id="MEI9405190.1"/>
    </source>
</evidence>
<comment type="caution">
    <text evidence="7">The sequence shown here is derived from an EMBL/GenBank/DDBJ whole genome shotgun (WGS) entry which is preliminary data.</text>
</comment>
<evidence type="ECO:0000256" key="3">
    <source>
        <dbReference type="ARBA" id="ARBA00022448"/>
    </source>
</evidence>
<keyword evidence="3" id="KW-0813">Transport</keyword>
<dbReference type="InterPro" id="IPR015168">
    <property type="entry name" value="SsuA/THI5"/>
</dbReference>
<keyword evidence="4 5" id="KW-0732">Signal</keyword>
<evidence type="ECO:0000313" key="8">
    <source>
        <dbReference type="Proteomes" id="UP001366503"/>
    </source>
</evidence>
<gene>
    <name evidence="7" type="ORF">O7A05_23945</name>
</gene>
<name>A0ABU8KJ76_9HYPH</name>
<reference evidence="7 8" key="1">
    <citation type="submission" date="2022-12" db="EMBL/GenBank/DDBJ databases">
        <authorList>
            <person name="Muema E."/>
        </authorList>
    </citation>
    <scope>NUCLEOTIDE SEQUENCE [LARGE SCALE GENOMIC DNA]</scope>
    <source>
        <strain evidence="8">1330</strain>
    </source>
</reference>
<organism evidence="7 8">
    <name type="scientific">Mesorhizobium argentiipisi</name>
    <dbReference type="NCBI Taxonomy" id="3015175"/>
    <lineage>
        <taxon>Bacteria</taxon>
        <taxon>Pseudomonadati</taxon>
        <taxon>Pseudomonadota</taxon>
        <taxon>Alphaproteobacteria</taxon>
        <taxon>Hyphomicrobiales</taxon>
        <taxon>Phyllobacteriaceae</taxon>
        <taxon>Mesorhizobium</taxon>
    </lineage>
</organism>
<dbReference type="SUPFAM" id="SSF53850">
    <property type="entry name" value="Periplasmic binding protein-like II"/>
    <property type="match status" value="1"/>
</dbReference>
<dbReference type="SMART" id="SM00062">
    <property type="entry name" value="PBPb"/>
    <property type="match status" value="1"/>
</dbReference>
<dbReference type="InterPro" id="IPR010067">
    <property type="entry name" value="ABC_SsuA_sub-bd"/>
</dbReference>
<dbReference type="Gene3D" id="3.40.190.10">
    <property type="entry name" value="Periplasmic binding protein-like II"/>
    <property type="match status" value="2"/>
</dbReference>
<dbReference type="InterPro" id="IPR001638">
    <property type="entry name" value="Solute-binding_3/MltF_N"/>
</dbReference>
<dbReference type="Proteomes" id="UP001366503">
    <property type="component" value="Unassembled WGS sequence"/>
</dbReference>
<comment type="similarity">
    <text evidence="2">Belongs to the bacterial solute-binding protein SsuA/TauA family.</text>
</comment>
<proteinExistence type="inferred from homology"/>
<dbReference type="EMBL" id="JAPYKO010000020">
    <property type="protein sequence ID" value="MEI9405190.1"/>
    <property type="molecule type" value="Genomic_DNA"/>
</dbReference>
<feature type="chain" id="PRO_5045491552" evidence="5">
    <location>
        <begin position="33"/>
        <end position="319"/>
    </location>
</feature>
<accession>A0ABU8KJ76</accession>
<keyword evidence="8" id="KW-1185">Reference proteome</keyword>
<dbReference type="PANTHER" id="PTHR30024">
    <property type="entry name" value="ALIPHATIC SULFONATES-BINDING PROTEIN-RELATED"/>
    <property type="match status" value="1"/>
</dbReference>
<dbReference type="RefSeq" id="WP_337095400.1">
    <property type="nucleotide sequence ID" value="NZ_JAPYKO010000020.1"/>
</dbReference>
<feature type="domain" description="Solute-binding protein family 3/N-terminal" evidence="6">
    <location>
        <begin position="37"/>
        <end position="249"/>
    </location>
</feature>
<protein>
    <submittedName>
        <fullName evidence="7">Sulfonate ABC transporter substrate-binding protein</fullName>
    </submittedName>
</protein>
<dbReference type="NCBIfam" id="TIGR01728">
    <property type="entry name" value="SsuA_fam"/>
    <property type="match status" value="1"/>
</dbReference>
<evidence type="ECO:0000259" key="6">
    <source>
        <dbReference type="SMART" id="SM00062"/>
    </source>
</evidence>
<evidence type="ECO:0000256" key="1">
    <source>
        <dbReference type="ARBA" id="ARBA00004418"/>
    </source>
</evidence>
<feature type="signal peptide" evidence="5">
    <location>
        <begin position="1"/>
        <end position="32"/>
    </location>
</feature>
<dbReference type="CDD" id="cd13557">
    <property type="entry name" value="PBP2_SsuA"/>
    <property type="match status" value="1"/>
</dbReference>
<comment type="subcellular location">
    <subcellularLocation>
        <location evidence="1">Periplasm</location>
    </subcellularLocation>
</comment>